<protein>
    <submittedName>
        <fullName evidence="2">DUF4181 domain-containing protein</fullName>
    </submittedName>
</protein>
<dbReference type="AlphaFoldDB" id="A0A2N0ZBC3"/>
<evidence type="ECO:0000313" key="2">
    <source>
        <dbReference type="EMBL" id="PKG26817.1"/>
    </source>
</evidence>
<sequence length="126" mass="15029">MYLLRVILIFIFILILAIVAERWLRKKYKIDKRKGIIYKGVNTFQRWIEGLLFVAFLIAIMFVDNAPLVLIAFILILTSFRAVMEWKFERSKKEYIITTFSIFIILLTLGICFYIDIIQLNGLWEE</sequence>
<accession>A0A2N0ZBC3</accession>
<proteinExistence type="predicted"/>
<reference evidence="2 3" key="1">
    <citation type="journal article" date="2010" name="Int. J. Syst. Evol. Microbiol.">
        <title>Bacillus horneckiae sp. nov., isolated from a spacecraft-assembly clean room.</title>
        <authorList>
            <person name="Vaishampayan P."/>
            <person name="Probst A."/>
            <person name="Krishnamurthi S."/>
            <person name="Ghosh S."/>
            <person name="Osman S."/>
            <person name="McDowall A."/>
            <person name="Ruckmani A."/>
            <person name="Mayilraj S."/>
            <person name="Venkateswaran K."/>
        </authorList>
    </citation>
    <scope>NUCLEOTIDE SEQUENCE [LARGE SCALE GENOMIC DNA]</scope>
    <source>
        <strain evidence="3">1PO1SC</strain>
    </source>
</reference>
<name>A0A2N0ZBC3_9BACI</name>
<gene>
    <name evidence="2" type="ORF">CWS20_22260</name>
</gene>
<organism evidence="2 3">
    <name type="scientific">Cytobacillus horneckiae</name>
    <dbReference type="NCBI Taxonomy" id="549687"/>
    <lineage>
        <taxon>Bacteria</taxon>
        <taxon>Bacillati</taxon>
        <taxon>Bacillota</taxon>
        <taxon>Bacilli</taxon>
        <taxon>Bacillales</taxon>
        <taxon>Bacillaceae</taxon>
        <taxon>Cytobacillus</taxon>
    </lineage>
</organism>
<dbReference type="EMBL" id="PISD01000058">
    <property type="protein sequence ID" value="PKG26817.1"/>
    <property type="molecule type" value="Genomic_DNA"/>
</dbReference>
<dbReference type="Proteomes" id="UP000233343">
    <property type="component" value="Unassembled WGS sequence"/>
</dbReference>
<dbReference type="Pfam" id="PF13789">
    <property type="entry name" value="DUF4181"/>
    <property type="match status" value="1"/>
</dbReference>
<feature type="transmembrane region" description="Helical" evidence="1">
    <location>
        <begin position="6"/>
        <end position="24"/>
    </location>
</feature>
<keyword evidence="1" id="KW-0812">Transmembrane</keyword>
<dbReference type="InterPro" id="IPR025441">
    <property type="entry name" value="DUF4181"/>
</dbReference>
<feature type="transmembrane region" description="Helical" evidence="1">
    <location>
        <begin position="96"/>
        <end position="117"/>
    </location>
</feature>
<keyword evidence="3" id="KW-1185">Reference proteome</keyword>
<keyword evidence="1" id="KW-1133">Transmembrane helix</keyword>
<keyword evidence="1" id="KW-0472">Membrane</keyword>
<evidence type="ECO:0000256" key="1">
    <source>
        <dbReference type="SAM" id="Phobius"/>
    </source>
</evidence>
<comment type="caution">
    <text evidence="2">The sequence shown here is derived from an EMBL/GenBank/DDBJ whole genome shotgun (WGS) entry which is preliminary data.</text>
</comment>
<evidence type="ECO:0000313" key="3">
    <source>
        <dbReference type="Proteomes" id="UP000233343"/>
    </source>
</evidence>